<dbReference type="GO" id="GO:0030288">
    <property type="term" value="C:outer membrane-bounded periplasmic space"/>
    <property type="evidence" value="ECO:0007669"/>
    <property type="project" value="TreeGrafter"/>
</dbReference>
<keyword evidence="1" id="KW-0378">Hydrolase</keyword>
<organism evidence="3 4">
    <name type="scientific">Haliangium ochraceum (strain DSM 14365 / JCM 11303 / SMP-2)</name>
    <dbReference type="NCBI Taxonomy" id="502025"/>
    <lineage>
        <taxon>Bacteria</taxon>
        <taxon>Pseudomonadati</taxon>
        <taxon>Myxococcota</taxon>
        <taxon>Polyangia</taxon>
        <taxon>Haliangiales</taxon>
        <taxon>Kofleriaceae</taxon>
        <taxon>Haliangium</taxon>
    </lineage>
</organism>
<dbReference type="GO" id="GO:0000166">
    <property type="term" value="F:nucleotide binding"/>
    <property type="evidence" value="ECO:0007669"/>
    <property type="project" value="UniProtKB-KW"/>
</dbReference>
<dbReference type="InterPro" id="IPR006146">
    <property type="entry name" value="5'-Nucleotdase_CS"/>
</dbReference>
<dbReference type="PRINTS" id="PR01607">
    <property type="entry name" value="APYRASEFAMLY"/>
</dbReference>
<dbReference type="GO" id="GO:0008768">
    <property type="term" value="F:UDP-sugar diphosphatase activity"/>
    <property type="evidence" value="ECO:0007669"/>
    <property type="project" value="TreeGrafter"/>
</dbReference>
<protein>
    <submittedName>
        <fullName evidence="3">5'-Nucleotidase domain protein</fullName>
    </submittedName>
</protein>
<dbReference type="GO" id="GO:0008253">
    <property type="term" value="F:5'-nucleotidase activity"/>
    <property type="evidence" value="ECO:0007669"/>
    <property type="project" value="TreeGrafter"/>
</dbReference>
<dbReference type="Gene3D" id="3.90.780.10">
    <property type="entry name" value="5'-Nucleotidase, C-terminal domain"/>
    <property type="match status" value="1"/>
</dbReference>
<name>D0LT62_HALO1</name>
<dbReference type="Proteomes" id="UP000001880">
    <property type="component" value="Chromosome"/>
</dbReference>
<dbReference type="SUPFAM" id="SSF56300">
    <property type="entry name" value="Metallo-dependent phosphatases"/>
    <property type="match status" value="1"/>
</dbReference>
<dbReference type="EMBL" id="CP001804">
    <property type="protein sequence ID" value="ACY19198.1"/>
    <property type="molecule type" value="Genomic_DNA"/>
</dbReference>
<dbReference type="InterPro" id="IPR036907">
    <property type="entry name" value="5'-Nucleotdase_C_sf"/>
</dbReference>
<feature type="domain" description="5'-Nucleotidase C-terminal" evidence="2">
    <location>
        <begin position="445"/>
        <end position="648"/>
    </location>
</feature>
<dbReference type="InterPro" id="IPR008334">
    <property type="entry name" value="5'-Nucleotdase_C"/>
</dbReference>
<dbReference type="Pfam" id="PF02872">
    <property type="entry name" value="5_nucleotid_C"/>
    <property type="match status" value="1"/>
</dbReference>
<evidence type="ECO:0000256" key="1">
    <source>
        <dbReference type="RuleBase" id="RU362119"/>
    </source>
</evidence>
<dbReference type="Gene3D" id="3.60.21.10">
    <property type="match status" value="1"/>
</dbReference>
<sequence>MNRNDSPRVNGRRVRTWAMGLALVSLPLAGCSDDDNGGGFEYPDAGPPQAFTLQLLHAADMEAGGEAVEFAPRFSAVLSDLRKEYVGQTVILSSGDNYLPGPFFSASESDDPAVEALVGVAAPGRADILMMNAMGFQASALGNHEFDSGPGAIADLLNPESEERVALGDDGQPLLDEETGEEVLTTYFYPGANFPYLSVNVDVSADEDLGPLVGPSGQFASYSRSKIARSTILKMPTGELIGVVGATTPALPELSNIGGDIVVGPVPPEPEEEGEEPVPFEPNEVIPALAADIQVEVDSLTGQGVNKIVLLAHMQQIAIEKELAGLLRDVDIIVAGGSNTILADDNDRLIAGDEAVDTYPLELSSASDQPVLIVNTDGNYRYVGRLVVTFSPEGVIEPGSLDSEVNGVYAADAEGAQGLDPIAAVADLAEALGTVIIAKDGNTFGKTDVFLEGQRVRVRTEETNLGNLTAEANLAIAQEVEPTTVASIKNGGGIRAPIGVLTYPPGSTNPDELVTGPPAANPLAGKAEGEISQLDIENALRFNNELSLVEITGEQLVAVVEHAVSATKDGATPGQFPQIAGIEFSFDASKPAGERVVSLTILDDNGAEDGGEEVALVSNCVLDETAGAQSFTVVTLNFLAGGGDGYPFADFDAEPTNLAELAEGEGPDAGGVSFAAPGSEQHALARYLSDNYSETAFSEAETPIAEDQRIRQVSEGDFCASTPALY</sequence>
<dbReference type="KEGG" id="hoh:Hoch_6734"/>
<dbReference type="InterPro" id="IPR029052">
    <property type="entry name" value="Metallo-depent_PP-like"/>
</dbReference>
<proteinExistence type="inferred from homology"/>
<dbReference type="PANTHER" id="PTHR11575:SF24">
    <property type="entry name" value="5'-NUCLEOTIDASE"/>
    <property type="match status" value="1"/>
</dbReference>
<dbReference type="eggNOG" id="COG0737">
    <property type="taxonomic scope" value="Bacteria"/>
</dbReference>
<dbReference type="PROSITE" id="PS00786">
    <property type="entry name" value="5_NUCLEOTIDASE_2"/>
    <property type="match status" value="1"/>
</dbReference>
<dbReference type="STRING" id="502025.Hoch_6734"/>
<accession>D0LT62</accession>
<dbReference type="GO" id="GO:0046872">
    <property type="term" value="F:metal ion binding"/>
    <property type="evidence" value="ECO:0007669"/>
    <property type="project" value="InterPro"/>
</dbReference>
<dbReference type="AlphaFoldDB" id="D0LT62"/>
<reference evidence="3 4" key="1">
    <citation type="journal article" date="2010" name="Stand. Genomic Sci.">
        <title>Complete genome sequence of Haliangium ochraceum type strain (SMP-2).</title>
        <authorList>
            <consortium name="US DOE Joint Genome Institute (JGI-PGF)"/>
            <person name="Ivanova N."/>
            <person name="Daum C."/>
            <person name="Lang E."/>
            <person name="Abt B."/>
            <person name="Kopitz M."/>
            <person name="Saunders E."/>
            <person name="Lapidus A."/>
            <person name="Lucas S."/>
            <person name="Glavina Del Rio T."/>
            <person name="Nolan M."/>
            <person name="Tice H."/>
            <person name="Copeland A."/>
            <person name="Cheng J.F."/>
            <person name="Chen F."/>
            <person name="Bruce D."/>
            <person name="Goodwin L."/>
            <person name="Pitluck S."/>
            <person name="Mavromatis K."/>
            <person name="Pati A."/>
            <person name="Mikhailova N."/>
            <person name="Chen A."/>
            <person name="Palaniappan K."/>
            <person name="Land M."/>
            <person name="Hauser L."/>
            <person name="Chang Y.J."/>
            <person name="Jeffries C.D."/>
            <person name="Detter J.C."/>
            <person name="Brettin T."/>
            <person name="Rohde M."/>
            <person name="Goker M."/>
            <person name="Bristow J."/>
            <person name="Markowitz V."/>
            <person name="Eisen J.A."/>
            <person name="Hugenholtz P."/>
            <person name="Kyrpides N.C."/>
            <person name="Klenk H.P."/>
        </authorList>
    </citation>
    <scope>NUCLEOTIDE SEQUENCE [LARGE SCALE GENOMIC DNA]</scope>
    <source>
        <strain evidence="4">DSM 14365 / CIP 107738 / JCM 11303 / AJ 13395 / SMP-2</strain>
    </source>
</reference>
<keyword evidence="1" id="KW-0547">Nucleotide-binding</keyword>
<dbReference type="GO" id="GO:0009166">
    <property type="term" value="P:nucleotide catabolic process"/>
    <property type="evidence" value="ECO:0007669"/>
    <property type="project" value="InterPro"/>
</dbReference>
<dbReference type="RefSeq" id="WP_012831790.1">
    <property type="nucleotide sequence ID" value="NC_013440.1"/>
</dbReference>
<gene>
    <name evidence="3" type="ordered locus">Hoch_6734</name>
</gene>
<evidence type="ECO:0000313" key="4">
    <source>
        <dbReference type="Proteomes" id="UP000001880"/>
    </source>
</evidence>
<evidence type="ECO:0000259" key="2">
    <source>
        <dbReference type="Pfam" id="PF02872"/>
    </source>
</evidence>
<dbReference type="InterPro" id="IPR006179">
    <property type="entry name" value="5_nucleotidase/apyrase"/>
</dbReference>
<dbReference type="HOGENOM" id="CLU_005854_3_1_7"/>
<keyword evidence="4" id="KW-1185">Reference proteome</keyword>
<evidence type="ECO:0000313" key="3">
    <source>
        <dbReference type="EMBL" id="ACY19198.1"/>
    </source>
</evidence>
<dbReference type="OrthoDB" id="9803927at2"/>
<dbReference type="PANTHER" id="PTHR11575">
    <property type="entry name" value="5'-NUCLEOTIDASE-RELATED"/>
    <property type="match status" value="1"/>
</dbReference>
<comment type="similarity">
    <text evidence="1">Belongs to the 5'-nucleotidase family.</text>
</comment>
<dbReference type="SUPFAM" id="SSF55816">
    <property type="entry name" value="5'-nucleotidase (syn. UDP-sugar hydrolase), C-terminal domain"/>
    <property type="match status" value="1"/>
</dbReference>